<dbReference type="Proteomes" id="UP000199163">
    <property type="component" value="Unassembled WGS sequence"/>
</dbReference>
<dbReference type="RefSeq" id="WP_091271533.1">
    <property type="nucleotide sequence ID" value="NZ_FNDK01000002.1"/>
</dbReference>
<feature type="transmembrane region" description="Helical" evidence="1">
    <location>
        <begin position="50"/>
        <end position="74"/>
    </location>
</feature>
<feature type="transmembrane region" description="Helical" evidence="1">
    <location>
        <begin position="446"/>
        <end position="467"/>
    </location>
</feature>
<dbReference type="STRING" id="568899.SAMN05192534_10221"/>
<reference evidence="2 3" key="1">
    <citation type="submission" date="2016-10" db="EMBL/GenBank/DDBJ databases">
        <authorList>
            <person name="de Groot N.N."/>
        </authorList>
    </citation>
    <scope>NUCLEOTIDE SEQUENCE [LARGE SCALE GENOMIC DNA]</scope>
    <source>
        <strain evidence="2 3">DSM 21632</strain>
    </source>
</reference>
<feature type="transmembrane region" description="Helical" evidence="1">
    <location>
        <begin position="119"/>
        <end position="139"/>
    </location>
</feature>
<name>A0A1G8A4H4_9BACI</name>
<feature type="transmembrane region" description="Helical" evidence="1">
    <location>
        <begin position="398"/>
        <end position="420"/>
    </location>
</feature>
<evidence type="ECO:0008006" key="4">
    <source>
        <dbReference type="Google" id="ProtNLM"/>
    </source>
</evidence>
<keyword evidence="1" id="KW-0812">Transmembrane</keyword>
<evidence type="ECO:0000313" key="2">
    <source>
        <dbReference type="EMBL" id="SDH15885.1"/>
    </source>
</evidence>
<proteinExistence type="predicted"/>
<evidence type="ECO:0000313" key="3">
    <source>
        <dbReference type="Proteomes" id="UP000199163"/>
    </source>
</evidence>
<feature type="transmembrane region" description="Helical" evidence="1">
    <location>
        <begin position="80"/>
        <end position="98"/>
    </location>
</feature>
<feature type="transmembrane region" description="Helical" evidence="1">
    <location>
        <begin position="197"/>
        <end position="216"/>
    </location>
</feature>
<keyword evidence="1" id="KW-0472">Membrane</keyword>
<dbReference type="EMBL" id="FNDK01000002">
    <property type="protein sequence ID" value="SDH15885.1"/>
    <property type="molecule type" value="Genomic_DNA"/>
</dbReference>
<sequence length="468" mass="51944">MIRYIFLLAIGLYLLSNIIHHPVLDVFVSIVALCAVVCSVFFVRSIVLMFGLIFLSSGILLLSFSHSAVTSYLFAFGEMLNLLTLFALIPILALPIRLGNYAGEVKAVIQKKIKNSMQLYMMSSGISYFLSSFMNLAALPMTYYSIRPSIDEYAVYNKERFMSRSITHGFAMPLLWTPVTPIVGIVLEMTGVNYSSILPVLIPLSVLGLLVDWLIVRVHTIPSQVSREEFSGVEAAESSKQEMAAATEDTEDKSVYRLFHIFLAIILLNITILIVEQFADVSFLFLISLLVIPFSFIWTLLIKKQREYVHALGNHFQTHVTKMKDQFFLFLSAGFFISALNISGADQTVNQWISSIIDVIGVHAFLAVLPFIPAGLAFIGLHPAVAFVLIVEAVNPHVLGLSPLVLTIAMLGSAVPAFLMGPYNATLGVMSNIIDQSPFKISNWNIPFSLTYMVILIVFLQAAQYIFS</sequence>
<evidence type="ECO:0000256" key="1">
    <source>
        <dbReference type="SAM" id="Phobius"/>
    </source>
</evidence>
<feature type="transmembrane region" description="Helical" evidence="1">
    <location>
        <begin position="258"/>
        <end position="275"/>
    </location>
</feature>
<feature type="transmembrane region" description="Helical" evidence="1">
    <location>
        <begin position="327"/>
        <end position="344"/>
    </location>
</feature>
<dbReference type="AlphaFoldDB" id="A0A1G8A4H4"/>
<gene>
    <name evidence="2" type="ORF">SAMN05192534_10221</name>
</gene>
<feature type="transmembrane region" description="Helical" evidence="1">
    <location>
        <begin position="281"/>
        <end position="302"/>
    </location>
</feature>
<keyword evidence="1" id="KW-1133">Transmembrane helix</keyword>
<feature type="transmembrane region" description="Helical" evidence="1">
    <location>
        <begin position="364"/>
        <end position="391"/>
    </location>
</feature>
<organism evidence="2 3">
    <name type="scientific">Alteribacillus persepolensis</name>
    <dbReference type="NCBI Taxonomy" id="568899"/>
    <lineage>
        <taxon>Bacteria</taxon>
        <taxon>Bacillati</taxon>
        <taxon>Bacillota</taxon>
        <taxon>Bacilli</taxon>
        <taxon>Bacillales</taxon>
        <taxon>Bacillaceae</taxon>
        <taxon>Alteribacillus</taxon>
    </lineage>
</organism>
<accession>A0A1G8A4H4</accession>
<dbReference type="OrthoDB" id="2960907at2"/>
<protein>
    <recommendedName>
        <fullName evidence="4">Di-and tricarboxylate transporter</fullName>
    </recommendedName>
</protein>
<keyword evidence="3" id="KW-1185">Reference proteome</keyword>